<reference evidence="2" key="2">
    <citation type="submission" date="2017-02" db="EMBL/GenBank/DDBJ databases">
        <title>Sunflower complete genome.</title>
        <authorList>
            <person name="Langlade N."/>
            <person name="Munos S."/>
        </authorList>
    </citation>
    <scope>NUCLEOTIDE SEQUENCE [LARGE SCALE GENOMIC DNA]</scope>
    <source>
        <tissue evidence="2">Leaves</tissue>
    </source>
</reference>
<dbReference type="Proteomes" id="UP000215914">
    <property type="component" value="Chromosome 15"/>
</dbReference>
<protein>
    <submittedName>
        <fullName evidence="2">Uncharacterized protein</fullName>
    </submittedName>
</protein>
<sequence>MISYIHRNTKMVLLFNRDLKPTFKRSSFVIWFDQRNLKPSGAEETKMALQSQGKGKYNTR</sequence>
<reference evidence="1 3" key="1">
    <citation type="journal article" date="2017" name="Nature">
        <title>The sunflower genome provides insights into oil metabolism, flowering and Asterid evolution.</title>
        <authorList>
            <person name="Badouin H."/>
            <person name="Gouzy J."/>
            <person name="Grassa C.J."/>
            <person name="Murat F."/>
            <person name="Staton S.E."/>
            <person name="Cottret L."/>
            <person name="Lelandais-Briere C."/>
            <person name="Owens G.L."/>
            <person name="Carrere S."/>
            <person name="Mayjonade B."/>
            <person name="Legrand L."/>
            <person name="Gill N."/>
            <person name="Kane N.C."/>
            <person name="Bowers J.E."/>
            <person name="Hubner S."/>
            <person name="Bellec A."/>
            <person name="Berard A."/>
            <person name="Berges H."/>
            <person name="Blanchet N."/>
            <person name="Boniface M.C."/>
            <person name="Brunel D."/>
            <person name="Catrice O."/>
            <person name="Chaidir N."/>
            <person name="Claudel C."/>
            <person name="Donnadieu C."/>
            <person name="Faraut T."/>
            <person name="Fievet G."/>
            <person name="Helmstetter N."/>
            <person name="King M."/>
            <person name="Knapp S.J."/>
            <person name="Lai Z."/>
            <person name="Le Paslier M.C."/>
            <person name="Lippi Y."/>
            <person name="Lorenzon L."/>
            <person name="Mandel J.R."/>
            <person name="Marage G."/>
            <person name="Marchand G."/>
            <person name="Marquand E."/>
            <person name="Bret-Mestries E."/>
            <person name="Morien E."/>
            <person name="Nambeesan S."/>
            <person name="Nguyen T."/>
            <person name="Pegot-Espagnet P."/>
            <person name="Pouilly N."/>
            <person name="Raftis F."/>
            <person name="Sallet E."/>
            <person name="Schiex T."/>
            <person name="Thomas J."/>
            <person name="Vandecasteele C."/>
            <person name="Vares D."/>
            <person name="Vear F."/>
            <person name="Vautrin S."/>
            <person name="Crespi M."/>
            <person name="Mangin B."/>
            <person name="Burke J.M."/>
            <person name="Salse J."/>
            <person name="Munos S."/>
            <person name="Vincourt P."/>
            <person name="Rieseberg L.H."/>
            <person name="Langlade N.B."/>
        </authorList>
    </citation>
    <scope>NUCLEOTIDE SEQUENCE [LARGE SCALE GENOMIC DNA]</scope>
    <source>
        <strain evidence="3">cv. SF193</strain>
        <tissue evidence="1">Leaves</tissue>
    </source>
</reference>
<dbReference type="AlphaFoldDB" id="A0A251SDB2"/>
<evidence type="ECO:0000313" key="2">
    <source>
        <dbReference type="EMBL" id="OTF96522.1"/>
    </source>
</evidence>
<reference evidence="1" key="3">
    <citation type="submission" date="2020-06" db="EMBL/GenBank/DDBJ databases">
        <title>Helianthus annuus Genome sequencing and assembly Release 2.</title>
        <authorList>
            <person name="Gouzy J."/>
            <person name="Langlade N."/>
            <person name="Munos S."/>
        </authorList>
    </citation>
    <scope>NUCLEOTIDE SEQUENCE</scope>
    <source>
        <tissue evidence="1">Leaves</tissue>
    </source>
</reference>
<accession>A0A251SDB2</accession>
<dbReference type="InParanoid" id="A0A251SDB2"/>
<organism evidence="2 3">
    <name type="scientific">Helianthus annuus</name>
    <name type="common">Common sunflower</name>
    <dbReference type="NCBI Taxonomy" id="4232"/>
    <lineage>
        <taxon>Eukaryota</taxon>
        <taxon>Viridiplantae</taxon>
        <taxon>Streptophyta</taxon>
        <taxon>Embryophyta</taxon>
        <taxon>Tracheophyta</taxon>
        <taxon>Spermatophyta</taxon>
        <taxon>Magnoliopsida</taxon>
        <taxon>eudicotyledons</taxon>
        <taxon>Gunneridae</taxon>
        <taxon>Pentapetalae</taxon>
        <taxon>asterids</taxon>
        <taxon>campanulids</taxon>
        <taxon>Asterales</taxon>
        <taxon>Asteraceae</taxon>
        <taxon>Asteroideae</taxon>
        <taxon>Heliantheae alliance</taxon>
        <taxon>Heliantheae</taxon>
        <taxon>Helianthus</taxon>
    </lineage>
</organism>
<evidence type="ECO:0000313" key="1">
    <source>
        <dbReference type="EMBL" id="KAF5766541.1"/>
    </source>
</evidence>
<evidence type="ECO:0000313" key="3">
    <source>
        <dbReference type="Proteomes" id="UP000215914"/>
    </source>
</evidence>
<proteinExistence type="predicted"/>
<gene>
    <name evidence="2" type="ORF">HannXRQ_Chr15g0495091</name>
    <name evidence="1" type="ORF">HanXRQr2_Chr15g0716561</name>
</gene>
<dbReference type="EMBL" id="MNCJ02000330">
    <property type="protein sequence ID" value="KAF5766541.1"/>
    <property type="molecule type" value="Genomic_DNA"/>
</dbReference>
<dbReference type="EMBL" id="CM007904">
    <property type="protein sequence ID" value="OTF96522.1"/>
    <property type="molecule type" value="Genomic_DNA"/>
</dbReference>
<name>A0A251SDB2_HELAN</name>
<dbReference type="Gramene" id="mRNA:HanXRQr2_Chr15g0716561">
    <property type="protein sequence ID" value="mRNA:HanXRQr2_Chr15g0716561"/>
    <property type="gene ID" value="HanXRQr2_Chr15g0716561"/>
</dbReference>
<keyword evidence="3" id="KW-1185">Reference proteome</keyword>